<evidence type="ECO:0000313" key="2">
    <source>
        <dbReference type="EMBL" id="CDP95819.1"/>
    </source>
</evidence>
<evidence type="ECO:0000313" key="5">
    <source>
        <dbReference type="WBParaSite" id="Bm9889b.1"/>
    </source>
</evidence>
<name>A0A1P6CHT0_BRUMA</name>
<keyword evidence="4" id="KW-1185">Reference proteome</keyword>
<sequence>MDFKAVPRGDTSSSSGRRGCSETERKRFALPADITARFMHHKTSFPDQQIAGWLEGRKEGRKDGWMDGWIYFPK</sequence>
<reference evidence="3" key="3">
    <citation type="submission" date="2019-04" db="EMBL/GenBank/DDBJ databases">
        <authorList>
            <person name="Howe K."/>
            <person name="Paulini M."/>
            <person name="Williams G."/>
        </authorList>
    </citation>
    <scope>NUCLEOTIDE SEQUENCE [LARGE SCALE GENOMIC DNA]</scope>
    <source>
        <strain evidence="3">FR3</strain>
    </source>
</reference>
<dbReference type="EMBL" id="CAAKNF010000001">
    <property type="protein sequence ID" value="VIO99666.1"/>
    <property type="molecule type" value="Genomic_DNA"/>
</dbReference>
<feature type="region of interest" description="Disordered" evidence="1">
    <location>
        <begin position="1"/>
        <end position="26"/>
    </location>
</feature>
<reference evidence="5" key="4">
    <citation type="submission" date="2019-12" db="UniProtKB">
        <authorList>
            <consortium name="WormBaseParasite"/>
        </authorList>
    </citation>
    <scope>IDENTIFICATION</scope>
</reference>
<dbReference type="Proteomes" id="UP000006672">
    <property type="component" value="Unassembled WGS sequence"/>
</dbReference>
<dbReference type="GeneID" id="6095111"/>
<proteinExistence type="predicted"/>
<gene>
    <name evidence="2 5" type="primary">Bm9889</name>
    <name evidence="3" type="ORF">BM_BM9889</name>
    <name evidence="2" type="ORF">BM_Bm9889</name>
</gene>
<reference evidence="2" key="2">
    <citation type="submission" date="2012-12" db="EMBL/GenBank/DDBJ databases">
        <authorList>
            <consortium name="WormBase Consortium"/>
            <person name="Ghedin E."/>
            <person name="Paulini M."/>
        </authorList>
    </citation>
    <scope>NUCLEOTIDE SEQUENCE</scope>
    <source>
        <strain evidence="2">FR3</strain>
    </source>
</reference>
<feature type="compositionally biased region" description="Low complexity" evidence="1">
    <location>
        <begin position="8"/>
        <end position="18"/>
    </location>
</feature>
<dbReference type="AlphaFoldDB" id="A0A1P6CHT0"/>
<dbReference type="CTD" id="6095111"/>
<dbReference type="RefSeq" id="XP_042938576.1">
    <property type="nucleotide sequence ID" value="XM_043082642.1"/>
</dbReference>
<accession>A0A4E9FV00</accession>
<accession>A0A1P6CHT0</accession>
<evidence type="ECO:0000313" key="3">
    <source>
        <dbReference type="EMBL" id="VIO99666.1"/>
    </source>
</evidence>
<evidence type="ECO:0000313" key="4">
    <source>
        <dbReference type="Proteomes" id="UP000006672"/>
    </source>
</evidence>
<dbReference type="WBParaSite" id="Bm9889b.1">
    <property type="protein sequence ID" value="Bm9889b.1"/>
    <property type="gene ID" value="WBGene00230150"/>
</dbReference>
<organism evidence="2">
    <name type="scientific">Brugia malayi</name>
    <name type="common">Filarial nematode worm</name>
    <dbReference type="NCBI Taxonomy" id="6279"/>
    <lineage>
        <taxon>Eukaryota</taxon>
        <taxon>Metazoa</taxon>
        <taxon>Ecdysozoa</taxon>
        <taxon>Nematoda</taxon>
        <taxon>Chromadorea</taxon>
        <taxon>Rhabditida</taxon>
        <taxon>Spirurina</taxon>
        <taxon>Spiruromorpha</taxon>
        <taxon>Filarioidea</taxon>
        <taxon>Onchocercidae</taxon>
        <taxon>Brugia</taxon>
    </lineage>
</organism>
<evidence type="ECO:0000256" key="1">
    <source>
        <dbReference type="SAM" id="MobiDB-lite"/>
    </source>
</evidence>
<reference evidence="2 4" key="1">
    <citation type="journal article" date="2007" name="Science">
        <title>Draft genome of the filarial nematode parasite Brugia malayi.</title>
        <authorList>
            <person name="Ghedin E."/>
            <person name="Wang S."/>
            <person name="Spiro D."/>
            <person name="Caler E."/>
            <person name="Zhao Q."/>
            <person name="Crabtree J."/>
            <person name="Allen J.E."/>
            <person name="Delcher A.L."/>
            <person name="Guiliano D.B."/>
            <person name="Miranda-Saavedra D."/>
            <person name="Angiuoli S.V."/>
            <person name="Creasy T."/>
            <person name="Amedeo P."/>
            <person name="Haas B."/>
            <person name="El-Sayed N.M."/>
            <person name="Wortman J.R."/>
            <person name="Feldblyum T."/>
            <person name="Tallon L."/>
            <person name="Schatz M."/>
            <person name="Shumway M."/>
            <person name="Koo H."/>
            <person name="Salzberg S.L."/>
            <person name="Schobel S."/>
            <person name="Pertea M."/>
            <person name="Pop M."/>
            <person name="White O."/>
            <person name="Barton G.J."/>
            <person name="Carlow C.K."/>
            <person name="Crawford M.J."/>
            <person name="Daub J."/>
            <person name="Dimmic M.W."/>
            <person name="Estes C.F."/>
            <person name="Foster J.M."/>
            <person name="Ganatra M."/>
            <person name="Gregory W.F."/>
            <person name="Johnson N.M."/>
            <person name="Jin J."/>
            <person name="Komuniecki R."/>
            <person name="Korf I."/>
            <person name="Kumar S."/>
            <person name="Laney S."/>
            <person name="Li B.W."/>
            <person name="Li W."/>
            <person name="Lindblom T.H."/>
            <person name="Lustigman S."/>
            <person name="Ma D."/>
            <person name="Maina C.V."/>
            <person name="Martin D.M."/>
            <person name="McCarter J.P."/>
            <person name="McReynolds L."/>
            <person name="Mitreva M."/>
            <person name="Nutman T.B."/>
            <person name="Parkinson J."/>
            <person name="Peregrin-Alvarez J.M."/>
            <person name="Poole C."/>
            <person name="Ren Q."/>
            <person name="Saunders L."/>
            <person name="Sluder A.E."/>
            <person name="Smith K."/>
            <person name="Stanke M."/>
            <person name="Unnasch T.R."/>
            <person name="Ware J."/>
            <person name="Wei A.D."/>
            <person name="Weil G."/>
            <person name="Williams D.J."/>
            <person name="Zhang Y."/>
            <person name="Williams S.A."/>
            <person name="Fraser-Liggett C."/>
            <person name="Slatko B."/>
            <person name="Blaxter M.L."/>
            <person name="Scott A.L."/>
        </authorList>
    </citation>
    <scope>NUCLEOTIDE SEQUENCE</scope>
    <source>
        <strain evidence="2 4">FR3</strain>
    </source>
</reference>
<dbReference type="EMBL" id="LN856954">
    <property type="protein sequence ID" value="CDP95819.1"/>
    <property type="molecule type" value="Genomic_DNA"/>
</dbReference>
<protein>
    <submittedName>
        <fullName evidence="2 5">Bm9889</fullName>
    </submittedName>
</protein>